<dbReference type="PRINTS" id="PR00080">
    <property type="entry name" value="SDRFAMILY"/>
</dbReference>
<sequence length="274" mass="28629">MTNNNGCLAERVAIVTGAGRGIGAAIARRLANDGAHVLLVGRRRPPLEETKTAIIDAGGTADIATGDISVESDVDAVVNHAVKTWGRVDVLVNNAAVYDEPPFMEVSPDAFRTTFDVNVVGTYMMSQRAAKEMIGAGKGSIVHISSIDIYGADGPVSAYTATKAAVSSLARTMTMELAPLGIRVNTVAPGFINADMLLKTSTPAVIEHMTTDFTRVPLRRLVEPAEVAAAVSFLVSDEASAISGIDLVVDGGLTSNLYAMETLPDDMIPLGTGE</sequence>
<dbReference type="PRINTS" id="PR00081">
    <property type="entry name" value="GDHRDH"/>
</dbReference>
<comment type="similarity">
    <text evidence="1">Belongs to the short-chain dehydrogenases/reductases (SDR) family.</text>
</comment>
<dbReference type="SMART" id="SM00822">
    <property type="entry name" value="PKS_KR"/>
    <property type="match status" value="1"/>
</dbReference>
<evidence type="ECO:0000313" key="4">
    <source>
        <dbReference type="EMBL" id="NKY03907.1"/>
    </source>
</evidence>
<dbReference type="InterPro" id="IPR036291">
    <property type="entry name" value="NAD(P)-bd_dom_sf"/>
</dbReference>
<dbReference type="GO" id="GO:0006633">
    <property type="term" value="P:fatty acid biosynthetic process"/>
    <property type="evidence" value="ECO:0007669"/>
    <property type="project" value="TreeGrafter"/>
</dbReference>
<proteinExistence type="inferred from homology"/>
<dbReference type="RefSeq" id="WP_006370894.1">
    <property type="nucleotide sequence ID" value="NZ_JAAXPC010000013.1"/>
</dbReference>
<gene>
    <name evidence="4" type="ORF">HGA05_20260</name>
</gene>
<dbReference type="GO" id="GO:0048038">
    <property type="term" value="F:quinone binding"/>
    <property type="evidence" value="ECO:0007669"/>
    <property type="project" value="TreeGrafter"/>
</dbReference>
<evidence type="ECO:0000256" key="1">
    <source>
        <dbReference type="ARBA" id="ARBA00006484"/>
    </source>
</evidence>
<dbReference type="EMBL" id="JAAXPC010000013">
    <property type="protein sequence ID" value="NKY03907.1"/>
    <property type="molecule type" value="Genomic_DNA"/>
</dbReference>
<dbReference type="PANTHER" id="PTHR42760">
    <property type="entry name" value="SHORT-CHAIN DEHYDROGENASES/REDUCTASES FAMILY MEMBER"/>
    <property type="match status" value="1"/>
</dbReference>
<reference evidence="4 5" key="1">
    <citation type="submission" date="2020-04" db="EMBL/GenBank/DDBJ databases">
        <title>MicrobeNet Type strains.</title>
        <authorList>
            <person name="Nicholson A.C."/>
        </authorList>
    </citation>
    <scope>NUCLEOTIDE SEQUENCE [LARGE SCALE GENOMIC DNA]</scope>
    <source>
        <strain evidence="4 5">ATCC BAA-14</strain>
    </source>
</reference>
<keyword evidence="2" id="KW-0560">Oxidoreductase</keyword>
<dbReference type="AlphaFoldDB" id="A0A846WRV9"/>
<name>A0A846WRV9_9ACTN</name>
<evidence type="ECO:0000313" key="5">
    <source>
        <dbReference type="Proteomes" id="UP000563898"/>
    </source>
</evidence>
<dbReference type="Pfam" id="PF13561">
    <property type="entry name" value="adh_short_C2"/>
    <property type="match status" value="1"/>
</dbReference>
<dbReference type="Proteomes" id="UP000563898">
    <property type="component" value="Unassembled WGS sequence"/>
</dbReference>
<dbReference type="NCBIfam" id="NF005559">
    <property type="entry name" value="PRK07231.1"/>
    <property type="match status" value="1"/>
</dbReference>
<feature type="domain" description="Ketoreductase" evidence="3">
    <location>
        <begin position="11"/>
        <end position="181"/>
    </location>
</feature>
<evidence type="ECO:0000259" key="3">
    <source>
        <dbReference type="SMART" id="SM00822"/>
    </source>
</evidence>
<dbReference type="InterPro" id="IPR002347">
    <property type="entry name" value="SDR_fam"/>
</dbReference>
<dbReference type="SUPFAM" id="SSF51735">
    <property type="entry name" value="NAD(P)-binding Rossmann-fold domains"/>
    <property type="match status" value="1"/>
</dbReference>
<dbReference type="PANTHER" id="PTHR42760:SF133">
    <property type="entry name" value="3-OXOACYL-[ACYL-CARRIER-PROTEIN] REDUCTASE"/>
    <property type="match status" value="1"/>
</dbReference>
<accession>A0A846WRV9</accession>
<dbReference type="InterPro" id="IPR057326">
    <property type="entry name" value="KR_dom"/>
</dbReference>
<dbReference type="FunFam" id="3.40.50.720:FF:000084">
    <property type="entry name" value="Short-chain dehydrogenase reductase"/>
    <property type="match status" value="1"/>
</dbReference>
<organism evidence="4 5">
    <name type="scientific">Gordonia polyisoprenivorans</name>
    <dbReference type="NCBI Taxonomy" id="84595"/>
    <lineage>
        <taxon>Bacteria</taxon>
        <taxon>Bacillati</taxon>
        <taxon>Actinomycetota</taxon>
        <taxon>Actinomycetes</taxon>
        <taxon>Mycobacteriales</taxon>
        <taxon>Gordoniaceae</taxon>
        <taxon>Gordonia</taxon>
    </lineage>
</organism>
<comment type="caution">
    <text evidence="4">The sequence shown here is derived from an EMBL/GenBank/DDBJ whole genome shotgun (WGS) entry which is preliminary data.</text>
</comment>
<dbReference type="Gene3D" id="3.40.50.720">
    <property type="entry name" value="NAD(P)-binding Rossmann-like Domain"/>
    <property type="match status" value="1"/>
</dbReference>
<dbReference type="GO" id="GO:0016616">
    <property type="term" value="F:oxidoreductase activity, acting on the CH-OH group of donors, NAD or NADP as acceptor"/>
    <property type="evidence" value="ECO:0007669"/>
    <property type="project" value="UniProtKB-ARBA"/>
</dbReference>
<dbReference type="CDD" id="cd05233">
    <property type="entry name" value="SDR_c"/>
    <property type="match status" value="1"/>
</dbReference>
<protein>
    <submittedName>
        <fullName evidence="4">SDR family oxidoreductase</fullName>
    </submittedName>
</protein>
<evidence type="ECO:0000256" key="2">
    <source>
        <dbReference type="ARBA" id="ARBA00023002"/>
    </source>
</evidence>